<evidence type="ECO:0000256" key="3">
    <source>
        <dbReference type="ARBA" id="ARBA00022452"/>
    </source>
</evidence>
<dbReference type="PANTHER" id="PTHR30069:SF29">
    <property type="entry name" value="HEMOGLOBIN AND HEMOGLOBIN-HAPTOGLOBIN-BINDING PROTEIN 1-RELATED"/>
    <property type="match status" value="1"/>
</dbReference>
<keyword evidence="3 10" id="KW-1134">Transmembrane beta strand</keyword>
<dbReference type="InterPro" id="IPR012910">
    <property type="entry name" value="Plug_dom"/>
</dbReference>
<evidence type="ECO:0000256" key="7">
    <source>
        <dbReference type="ARBA" id="ARBA00023136"/>
    </source>
</evidence>
<evidence type="ECO:0000259" key="13">
    <source>
        <dbReference type="Pfam" id="PF00593"/>
    </source>
</evidence>
<keyword evidence="5 12" id="KW-0732">Signal</keyword>
<evidence type="ECO:0000256" key="10">
    <source>
        <dbReference type="PROSITE-ProRule" id="PRU01360"/>
    </source>
</evidence>
<dbReference type="NCBIfam" id="TIGR04056">
    <property type="entry name" value="OMP_RagA_SusC"/>
    <property type="match status" value="1"/>
</dbReference>
<evidence type="ECO:0000256" key="2">
    <source>
        <dbReference type="ARBA" id="ARBA00022448"/>
    </source>
</evidence>
<gene>
    <name evidence="15" type="ORF">QE417_002332</name>
</gene>
<evidence type="ECO:0000256" key="4">
    <source>
        <dbReference type="ARBA" id="ARBA00022692"/>
    </source>
</evidence>
<feature type="chain" id="PRO_5047533719" evidence="12">
    <location>
        <begin position="23"/>
        <end position="1066"/>
    </location>
</feature>
<feature type="domain" description="TonB-dependent receptor-like beta-barrel" evidence="13">
    <location>
        <begin position="419"/>
        <end position="811"/>
    </location>
</feature>
<evidence type="ECO:0000256" key="8">
    <source>
        <dbReference type="ARBA" id="ARBA00023170"/>
    </source>
</evidence>
<dbReference type="PANTHER" id="PTHR30069">
    <property type="entry name" value="TONB-DEPENDENT OUTER MEMBRANE RECEPTOR"/>
    <property type="match status" value="1"/>
</dbReference>
<feature type="signal peptide" evidence="12">
    <location>
        <begin position="1"/>
        <end position="22"/>
    </location>
</feature>
<evidence type="ECO:0000259" key="14">
    <source>
        <dbReference type="Pfam" id="PF07715"/>
    </source>
</evidence>
<evidence type="ECO:0000256" key="5">
    <source>
        <dbReference type="ARBA" id="ARBA00022729"/>
    </source>
</evidence>
<keyword evidence="8" id="KW-0675">Receptor</keyword>
<accession>A0ABU3GU05</accession>
<dbReference type="InterPro" id="IPR000531">
    <property type="entry name" value="Beta-barrel_TonB"/>
</dbReference>
<organism evidence="15 16">
    <name type="scientific">Mucilaginibacter terrae</name>
    <dbReference type="NCBI Taxonomy" id="1955052"/>
    <lineage>
        <taxon>Bacteria</taxon>
        <taxon>Pseudomonadati</taxon>
        <taxon>Bacteroidota</taxon>
        <taxon>Sphingobacteriia</taxon>
        <taxon>Sphingobacteriales</taxon>
        <taxon>Sphingobacteriaceae</taxon>
        <taxon>Mucilaginibacter</taxon>
    </lineage>
</organism>
<protein>
    <submittedName>
        <fullName evidence="15">TonB-linked SusC/RagA family outer membrane protein</fullName>
    </submittedName>
</protein>
<evidence type="ECO:0000256" key="11">
    <source>
        <dbReference type="RuleBase" id="RU003357"/>
    </source>
</evidence>
<comment type="caution">
    <text evidence="15">The sequence shown here is derived from an EMBL/GenBank/DDBJ whole genome shotgun (WGS) entry which is preliminary data.</text>
</comment>
<dbReference type="InterPro" id="IPR036942">
    <property type="entry name" value="Beta-barrel_TonB_sf"/>
</dbReference>
<comment type="similarity">
    <text evidence="10 11">Belongs to the TonB-dependent receptor family.</text>
</comment>
<keyword evidence="16" id="KW-1185">Reference proteome</keyword>
<evidence type="ECO:0000313" key="16">
    <source>
        <dbReference type="Proteomes" id="UP001258315"/>
    </source>
</evidence>
<dbReference type="InterPro" id="IPR037066">
    <property type="entry name" value="Plug_dom_sf"/>
</dbReference>
<dbReference type="Pfam" id="PF13715">
    <property type="entry name" value="CarbopepD_reg_2"/>
    <property type="match status" value="1"/>
</dbReference>
<dbReference type="Gene3D" id="2.170.130.10">
    <property type="entry name" value="TonB-dependent receptor, plug domain"/>
    <property type="match status" value="1"/>
</dbReference>
<comment type="subcellular location">
    <subcellularLocation>
        <location evidence="1 10">Cell outer membrane</location>
        <topology evidence="1 10">Multi-pass membrane protein</topology>
    </subcellularLocation>
</comment>
<dbReference type="SUPFAM" id="SSF56935">
    <property type="entry name" value="Porins"/>
    <property type="match status" value="1"/>
</dbReference>
<feature type="domain" description="TonB-dependent receptor plug" evidence="14">
    <location>
        <begin position="116"/>
        <end position="234"/>
    </location>
</feature>
<dbReference type="SUPFAM" id="SSF49464">
    <property type="entry name" value="Carboxypeptidase regulatory domain-like"/>
    <property type="match status" value="1"/>
</dbReference>
<proteinExistence type="inferred from homology"/>
<keyword evidence="6 11" id="KW-0798">TonB box</keyword>
<dbReference type="EMBL" id="JAVLVU010000001">
    <property type="protein sequence ID" value="MDT3403260.1"/>
    <property type="molecule type" value="Genomic_DNA"/>
</dbReference>
<reference evidence="16" key="1">
    <citation type="submission" date="2023-07" db="EMBL/GenBank/DDBJ databases">
        <title>Functional and genomic diversity of the sorghum phyllosphere microbiome.</title>
        <authorList>
            <person name="Shade A."/>
        </authorList>
    </citation>
    <scope>NUCLEOTIDE SEQUENCE [LARGE SCALE GENOMIC DNA]</scope>
    <source>
        <strain evidence="16">SORGH_AS_0422</strain>
    </source>
</reference>
<evidence type="ECO:0000256" key="12">
    <source>
        <dbReference type="SAM" id="SignalP"/>
    </source>
</evidence>
<name>A0ABU3GU05_9SPHI</name>
<dbReference type="Gene3D" id="2.40.170.20">
    <property type="entry name" value="TonB-dependent receptor, beta-barrel domain"/>
    <property type="match status" value="1"/>
</dbReference>
<dbReference type="RefSeq" id="WP_311950093.1">
    <property type="nucleotide sequence ID" value="NZ_JAVLVU010000001.1"/>
</dbReference>
<dbReference type="InterPro" id="IPR023996">
    <property type="entry name" value="TonB-dep_OMP_SusC/RagA"/>
</dbReference>
<evidence type="ECO:0000313" key="15">
    <source>
        <dbReference type="EMBL" id="MDT3403260.1"/>
    </source>
</evidence>
<keyword evidence="2 10" id="KW-0813">Transport</keyword>
<dbReference type="PROSITE" id="PS52016">
    <property type="entry name" value="TONB_DEPENDENT_REC_3"/>
    <property type="match status" value="1"/>
</dbReference>
<dbReference type="Pfam" id="PF00593">
    <property type="entry name" value="TonB_dep_Rec_b-barrel"/>
    <property type="match status" value="1"/>
</dbReference>
<dbReference type="Proteomes" id="UP001258315">
    <property type="component" value="Unassembled WGS sequence"/>
</dbReference>
<dbReference type="NCBIfam" id="TIGR04057">
    <property type="entry name" value="SusC_RagA_signa"/>
    <property type="match status" value="1"/>
</dbReference>
<evidence type="ECO:0000256" key="1">
    <source>
        <dbReference type="ARBA" id="ARBA00004571"/>
    </source>
</evidence>
<sequence length="1066" mass="115039">MKKILQKFLWGLLFFIGTQAYAQTRTVTGAVTSKSDGQPLPGVSVVVQGTKTGTQTGPDGAYSIKVGTGQSLIFSFIGFDTQTLPANSDKINVIMAGAASALNEVVVTGYGSAQTKRDNTGSIATVGGKQFSEVPVQSFDQALGGRAAGVQITIPNGVLNSPPVFRIRGTNSVSLSSQPLIVVDGVPVFTGDNAASNASSNALSNINPEDIDKIEIAKDASATAIYGSRAANGVVFVTTKKGIKGKAIFTLDSYMGWSNVYRLPTMMDAFQYTDLKNEALRNVGSYNDSDPTRTFNYFRLTNGPDGQPINTRWLDYVYRTGETYATTMSVQGGSDVTNYYFSANYNKSTGIVNKNDYKRKGMLFNVDHKVSKIISVGGKISYSNEYNAAAQNTGSGGSSFATAGLGRIGLVNAPNVSPYNNDGTYNINAGVVGSMNNVIGQSTNTRNVSTVSYYNFLPILDLDRSSTEVNHVVANAYLQVKPLPWISLKTLYGIDYLNNDNDTFQNPLSGDGYAGPGVNGGAASGIYRKDKRWVWTNTADFNRTFAGKHNIGILLGNEQQGTLTRGYGISRTTLTDVAFDVVQAGFVNNNATTMNYGDNYLVSFFGRLTYDFDKKYFLSATLRSDEYSAFGSDKKRGYFPGFGLKWDISQESFWTAIKADKIFSSFQVKGSYGKVGNNNGLGNYASYGFYGTGLYNGAGTLTPSQTGNNLLGWEASKKTDVGLAFGVLGDRITAEIDYYKNSIDDLIFFPATAPSAGLPTSPAVNIGKMYNQGLEITLNADAVRTTDFTWSPSFNIAFNRNKLTELYNGLTSVTTANSLETVSINQVGTSLGDLWAVRTNGVDPATGRRIFLNGAGREVFFNFANPSASRYQYADGTNAPAIAAATDAVNYGNSSPKAIGGFNNTFRYKNIDLSFLFTFQAGFYVYYGTQAGLRDQRYWNNETTILTRWTTPGQITDVPRVVYGDNVSNGSSFPITSNIYKGDFIKLRNINLGYNLPKSIATKLGLTNIRIYGTAQNLFVLTDYPGPDPEVSTASGSSTTANSVQGVDRNQVGNARTFTTGIQVKF</sequence>
<keyword evidence="4 10" id="KW-0812">Transmembrane</keyword>
<dbReference type="Gene3D" id="2.60.40.1120">
    <property type="entry name" value="Carboxypeptidase-like, regulatory domain"/>
    <property type="match status" value="1"/>
</dbReference>
<evidence type="ECO:0000256" key="9">
    <source>
        <dbReference type="ARBA" id="ARBA00023237"/>
    </source>
</evidence>
<evidence type="ECO:0000256" key="6">
    <source>
        <dbReference type="ARBA" id="ARBA00023077"/>
    </source>
</evidence>
<dbReference type="InterPro" id="IPR008969">
    <property type="entry name" value="CarboxyPept-like_regulatory"/>
</dbReference>
<keyword evidence="9 10" id="KW-0998">Cell outer membrane</keyword>
<dbReference type="InterPro" id="IPR039426">
    <property type="entry name" value="TonB-dep_rcpt-like"/>
</dbReference>
<dbReference type="InterPro" id="IPR023997">
    <property type="entry name" value="TonB-dep_OMP_SusC/RagA_CS"/>
</dbReference>
<dbReference type="Pfam" id="PF07715">
    <property type="entry name" value="Plug"/>
    <property type="match status" value="1"/>
</dbReference>
<keyword evidence="7 10" id="KW-0472">Membrane</keyword>